<evidence type="ECO:0000256" key="1">
    <source>
        <dbReference type="SAM" id="Phobius"/>
    </source>
</evidence>
<accession>A0A0A0JGU5</accession>
<keyword evidence="3" id="KW-1185">Reference proteome</keyword>
<keyword evidence="1" id="KW-0472">Membrane</keyword>
<organism evidence="2 3">
    <name type="scientific">Knoellia aerolata DSM 18566</name>
    <dbReference type="NCBI Taxonomy" id="1385519"/>
    <lineage>
        <taxon>Bacteria</taxon>
        <taxon>Bacillati</taxon>
        <taxon>Actinomycetota</taxon>
        <taxon>Actinomycetes</taxon>
        <taxon>Micrococcales</taxon>
        <taxon>Intrasporangiaceae</taxon>
        <taxon>Knoellia</taxon>
    </lineage>
</organism>
<dbReference type="AlphaFoldDB" id="A0A0A0JGU5"/>
<reference evidence="2 3" key="1">
    <citation type="submission" date="2013-08" db="EMBL/GenBank/DDBJ databases">
        <title>The genome sequence of Knoellia aerolata.</title>
        <authorList>
            <person name="Zhu W."/>
            <person name="Wang G."/>
        </authorList>
    </citation>
    <scope>NUCLEOTIDE SEQUENCE [LARGE SCALE GENOMIC DNA]</scope>
    <source>
        <strain evidence="2 3">DSM 18566</strain>
    </source>
</reference>
<name>A0A0A0JGU5_9MICO</name>
<feature type="transmembrane region" description="Helical" evidence="1">
    <location>
        <begin position="111"/>
        <end position="132"/>
    </location>
</feature>
<dbReference type="EMBL" id="AVPL01000117">
    <property type="protein sequence ID" value="KGN36363.1"/>
    <property type="molecule type" value="Genomic_DNA"/>
</dbReference>
<comment type="caution">
    <text evidence="2">The sequence shown here is derived from an EMBL/GenBank/DDBJ whole genome shotgun (WGS) entry which is preliminary data.</text>
</comment>
<evidence type="ECO:0000313" key="2">
    <source>
        <dbReference type="EMBL" id="KGN36363.1"/>
    </source>
</evidence>
<dbReference type="Proteomes" id="UP000030013">
    <property type="component" value="Unassembled WGS sequence"/>
</dbReference>
<evidence type="ECO:0000313" key="3">
    <source>
        <dbReference type="Proteomes" id="UP000030013"/>
    </source>
</evidence>
<gene>
    <name evidence="2" type="ORF">N801_01915</name>
</gene>
<protein>
    <submittedName>
        <fullName evidence="2">Uncharacterized protein</fullName>
    </submittedName>
</protein>
<proteinExistence type="predicted"/>
<keyword evidence="1" id="KW-1133">Transmembrane helix</keyword>
<sequence>MAIAAALCLVTLAIVRTLISPSIKVSGPVARVRNPVFDYLVPLSHIDRLEWGWLEFARMIAKSRSLTLASIERTLSGNGLEEMALLNMAVEHAKAQPVDGEPRRIDRRLRFWDWPTAAWLVGWILFFLSWTLDLR</sequence>
<keyword evidence="1" id="KW-0812">Transmembrane</keyword>